<organism evidence="2">
    <name type="scientific">Salmonella enterica</name>
    <name type="common">Salmonella choleraesuis</name>
    <dbReference type="NCBI Taxonomy" id="28901"/>
    <lineage>
        <taxon>Bacteria</taxon>
        <taxon>Pseudomonadati</taxon>
        <taxon>Pseudomonadota</taxon>
        <taxon>Gammaproteobacteria</taxon>
        <taxon>Enterobacterales</taxon>
        <taxon>Enterobacteriaceae</taxon>
        <taxon>Salmonella</taxon>
    </lineage>
</organism>
<dbReference type="EMBL" id="MJEL01000026">
    <property type="protein sequence ID" value="OEH96681.1"/>
    <property type="molecule type" value="Genomic_DNA"/>
</dbReference>
<dbReference type="Pfam" id="PF01381">
    <property type="entry name" value="HTH_3"/>
    <property type="match status" value="1"/>
</dbReference>
<dbReference type="AlphaFoldDB" id="A0A3F3IC00"/>
<dbReference type="Proteomes" id="UP000852880">
    <property type="component" value="Unassembled WGS sequence"/>
</dbReference>
<dbReference type="Gene3D" id="1.10.260.40">
    <property type="entry name" value="lambda repressor-like DNA-binding domains"/>
    <property type="match status" value="1"/>
</dbReference>
<dbReference type="SMART" id="SM00530">
    <property type="entry name" value="HTH_XRE"/>
    <property type="match status" value="1"/>
</dbReference>
<accession>A0A3F3IC00</accession>
<dbReference type="SUPFAM" id="SSF47413">
    <property type="entry name" value="lambda repressor-like DNA-binding domains"/>
    <property type="match status" value="1"/>
</dbReference>
<dbReference type="InterPro" id="IPR010982">
    <property type="entry name" value="Lambda_DNA-bd_dom_sf"/>
</dbReference>
<reference evidence="2" key="1">
    <citation type="submission" date="2016-09" db="EMBL/GenBank/DDBJ databases">
        <title>Whole Genome Sequencing of Salmonella enterica subsp. enterica serovar Nottingham.</title>
        <authorList>
            <person name="Zheng J."/>
            <person name="Wang H."/>
        </authorList>
    </citation>
    <scope>NUCLEOTIDE SEQUENCE [LARGE SCALE GENOMIC DNA]</scope>
    <source>
        <strain evidence="2">CFSAN055411</strain>
    </source>
</reference>
<dbReference type="PROSITE" id="PS50943">
    <property type="entry name" value="HTH_CROC1"/>
    <property type="match status" value="1"/>
</dbReference>
<dbReference type="CDD" id="cd00093">
    <property type="entry name" value="HTH_XRE"/>
    <property type="match status" value="1"/>
</dbReference>
<dbReference type="SUPFAM" id="SSF51306">
    <property type="entry name" value="LexA/Signal peptidase"/>
    <property type="match status" value="1"/>
</dbReference>
<feature type="domain" description="HTH cro/C1-type" evidence="1">
    <location>
        <begin position="12"/>
        <end position="72"/>
    </location>
</feature>
<dbReference type="Gene3D" id="2.10.109.10">
    <property type="entry name" value="Umud Fragment, subunit A"/>
    <property type="match status" value="1"/>
</dbReference>
<evidence type="ECO:0000313" key="2">
    <source>
        <dbReference type="EMBL" id="OEH96681.1"/>
    </source>
</evidence>
<protein>
    <recommendedName>
        <fullName evidence="1">HTH cro/C1-type domain-containing protein</fullName>
    </recommendedName>
</protein>
<dbReference type="GO" id="GO:0003677">
    <property type="term" value="F:DNA binding"/>
    <property type="evidence" value="ECO:0007669"/>
    <property type="project" value="InterPro"/>
</dbReference>
<name>A0A3F3IC00_SALER</name>
<dbReference type="InterPro" id="IPR036286">
    <property type="entry name" value="LexA/Signal_pep-like_sf"/>
</dbReference>
<sequence length="214" mass="23864">MMLFMKKRGEWLKERREELKSLDKRKYSMRAVAERVGISSAGMSHLENTDAMPSLDLAMKLAKELDRPIEWILNGTVTYGQRGIPIVGTTLTGPNSEWLDSMGRSGSYNEFVDITVPNKRLYGLKVSGDPGCGYNEGEVVVVDPDSELITGEDVVVMTHEKSGSCVKILASMRSGQYFFDSPTDRNQRLISDLDDIISIHSVIFVAKSHTIKSK</sequence>
<dbReference type="InterPro" id="IPR001387">
    <property type="entry name" value="Cro/C1-type_HTH"/>
</dbReference>
<proteinExistence type="predicted"/>
<evidence type="ECO:0000259" key="1">
    <source>
        <dbReference type="PROSITE" id="PS50943"/>
    </source>
</evidence>
<comment type="caution">
    <text evidence="2">The sequence shown here is derived from an EMBL/GenBank/DDBJ whole genome shotgun (WGS) entry which is preliminary data.</text>
</comment>
<gene>
    <name evidence="2" type="ORF">BH006_24845</name>
</gene>